<accession>E3SKN8</accession>
<dbReference type="OrthoDB" id="10950at10239"/>
<dbReference type="GeneID" id="10329167"/>
<dbReference type="Pfam" id="PF19835">
    <property type="entry name" value="SegE_GIY-YIG"/>
    <property type="match status" value="1"/>
</dbReference>
<evidence type="ECO:0000313" key="2">
    <source>
        <dbReference type="EMBL" id="ADO97872.1"/>
    </source>
</evidence>
<name>E3SKN8_9CAUD</name>
<proteinExistence type="predicted"/>
<gene>
    <name evidence="2" type="ORF">SSSM5_198</name>
</gene>
<reference evidence="2 3" key="1">
    <citation type="journal article" date="2010" name="Environ. Microbiol.">
        <title>Genomic analysis of oceanic cyanobacterial myoviruses compared with T4-like myoviruses from diverse hosts and environments.</title>
        <authorList>
            <person name="Sullivan M.B."/>
            <person name="Huang K.H."/>
            <person name="Ignacio-Espinoza J.C."/>
            <person name="Berlin A.M."/>
            <person name="Kelly L."/>
            <person name="Weigele P.R."/>
            <person name="DeFrancesco A.S."/>
            <person name="Kern S.E."/>
            <person name="Thompson L.R."/>
            <person name="Young S."/>
            <person name="Yandava C."/>
            <person name="Fu R."/>
            <person name="Krastins B."/>
            <person name="Chase M."/>
            <person name="Sarracino D."/>
            <person name="Osburne M.S."/>
            <person name="Henn M.R."/>
            <person name="Chisholm S.W."/>
        </authorList>
    </citation>
    <scope>NUCLEOTIDE SEQUENCE [LARGE SCALE GENOMIC DNA]</scope>
    <source>
        <strain evidence="2">8102-12</strain>
    </source>
</reference>
<dbReference type="InterPro" id="IPR045566">
    <property type="entry name" value="SegE-like_GIY-YIG"/>
</dbReference>
<feature type="domain" description="Putative endonuclease SegE-like GIY-YIG" evidence="1">
    <location>
        <begin position="27"/>
        <end position="149"/>
    </location>
</feature>
<dbReference type="Proteomes" id="UP000006526">
    <property type="component" value="Segment"/>
</dbReference>
<protein>
    <submittedName>
        <fullName evidence="2">NAD synthetase</fullName>
    </submittedName>
</protein>
<evidence type="ECO:0000259" key="1">
    <source>
        <dbReference type="Pfam" id="PF19835"/>
    </source>
</evidence>
<dbReference type="RefSeq" id="YP_004324801.1">
    <property type="nucleotide sequence ID" value="NC_015289.1"/>
</dbReference>
<dbReference type="KEGG" id="vg:10329167"/>
<sequence>MITLIDTLHIVTSTTTTESAIDYENPWLFNGHPFLSKDINDYFGFVYCITNLCSGKRYIGRKYFYQHRKPRGKSRRVKSESDWKRYYGSSKELADDVATQGKISFKRDILSLHTSKGLTNFEETRQLFLNNVLTEAMSDGTPAFYNSNILGRYMRKDYFNA</sequence>
<evidence type="ECO:0000313" key="3">
    <source>
        <dbReference type="Proteomes" id="UP000006526"/>
    </source>
</evidence>
<organism evidence="2 3">
    <name type="scientific">Synechococcus phage S-SSM5</name>
    <dbReference type="NCBI Taxonomy" id="445685"/>
    <lineage>
        <taxon>Viruses</taxon>
        <taxon>Duplodnaviria</taxon>
        <taxon>Heunggongvirae</taxon>
        <taxon>Uroviricota</taxon>
        <taxon>Caudoviricetes</taxon>
        <taxon>Pantevenvirales</taxon>
        <taxon>Kyanoviridae</taxon>
        <taxon>Glaucusvirus</taxon>
        <taxon>Glaucusvirus ssm5</taxon>
    </lineage>
</organism>
<dbReference type="EMBL" id="GU071097">
    <property type="protein sequence ID" value="ADO97872.1"/>
    <property type="molecule type" value="Genomic_DNA"/>
</dbReference>
<keyword evidence="3" id="KW-1185">Reference proteome</keyword>